<feature type="domain" description="ABC-2 type transporter transmembrane" evidence="7">
    <location>
        <begin position="58"/>
        <end position="232"/>
    </location>
</feature>
<organism evidence="8 9">
    <name type="scientific">Leptonema illini</name>
    <dbReference type="NCBI Taxonomy" id="183"/>
    <lineage>
        <taxon>Bacteria</taxon>
        <taxon>Pseudomonadati</taxon>
        <taxon>Spirochaetota</taxon>
        <taxon>Spirochaetia</taxon>
        <taxon>Leptospirales</taxon>
        <taxon>Leptospiraceae</taxon>
        <taxon>Leptonema</taxon>
    </lineage>
</organism>
<dbReference type="Proteomes" id="UP000460298">
    <property type="component" value="Unassembled WGS sequence"/>
</dbReference>
<keyword evidence="2" id="KW-1003">Cell membrane</keyword>
<evidence type="ECO:0000256" key="1">
    <source>
        <dbReference type="ARBA" id="ARBA00004651"/>
    </source>
</evidence>
<feature type="transmembrane region" description="Helical" evidence="6">
    <location>
        <begin position="167"/>
        <end position="186"/>
    </location>
</feature>
<gene>
    <name evidence="8" type="ORF">F9K24_11775</name>
</gene>
<evidence type="ECO:0000256" key="6">
    <source>
        <dbReference type="SAM" id="Phobius"/>
    </source>
</evidence>
<accession>A0A833M175</accession>
<keyword evidence="4 6" id="KW-1133">Transmembrane helix</keyword>
<evidence type="ECO:0000256" key="3">
    <source>
        <dbReference type="ARBA" id="ARBA00022692"/>
    </source>
</evidence>
<evidence type="ECO:0000313" key="9">
    <source>
        <dbReference type="Proteomes" id="UP000460298"/>
    </source>
</evidence>
<evidence type="ECO:0000256" key="2">
    <source>
        <dbReference type="ARBA" id="ARBA00022475"/>
    </source>
</evidence>
<dbReference type="AlphaFoldDB" id="A0A833M175"/>
<evidence type="ECO:0000313" key="8">
    <source>
        <dbReference type="EMBL" id="KAB2931957.1"/>
    </source>
</evidence>
<dbReference type="InterPro" id="IPR013525">
    <property type="entry name" value="ABC2_TM"/>
</dbReference>
<evidence type="ECO:0000256" key="4">
    <source>
        <dbReference type="ARBA" id="ARBA00022989"/>
    </source>
</evidence>
<reference evidence="8 9" key="1">
    <citation type="submission" date="2019-10" db="EMBL/GenBank/DDBJ databases">
        <title>Extracellular Electron Transfer in a Candidatus Methanoperedens spp. Enrichment Culture.</title>
        <authorList>
            <person name="Berger S."/>
            <person name="Rangel Shaw D."/>
            <person name="Berben T."/>
            <person name="In 'T Zandt M."/>
            <person name="Frank J."/>
            <person name="Reimann J."/>
            <person name="Jetten M.S.M."/>
            <person name="Welte C.U."/>
        </authorList>
    </citation>
    <scope>NUCLEOTIDE SEQUENCE [LARGE SCALE GENOMIC DNA]</scope>
    <source>
        <strain evidence="8">SB12</strain>
    </source>
</reference>
<proteinExistence type="predicted"/>
<dbReference type="GO" id="GO:0005886">
    <property type="term" value="C:plasma membrane"/>
    <property type="evidence" value="ECO:0007669"/>
    <property type="project" value="UniProtKB-SubCell"/>
</dbReference>
<feature type="transmembrane region" description="Helical" evidence="6">
    <location>
        <begin position="222"/>
        <end position="240"/>
    </location>
</feature>
<feature type="transmembrane region" description="Helical" evidence="6">
    <location>
        <begin position="62"/>
        <end position="80"/>
    </location>
</feature>
<protein>
    <submittedName>
        <fullName evidence="8">Gliding motility ABC transporter</fullName>
    </submittedName>
</protein>
<dbReference type="PANTHER" id="PTHR30294">
    <property type="entry name" value="MEMBRANE COMPONENT OF ABC TRANSPORTER YHHJ-RELATED"/>
    <property type="match status" value="1"/>
</dbReference>
<dbReference type="EMBL" id="WBUI01000011">
    <property type="protein sequence ID" value="KAB2931957.1"/>
    <property type="molecule type" value="Genomic_DNA"/>
</dbReference>
<name>A0A833M175_9LEPT</name>
<comment type="caution">
    <text evidence="8">The sequence shown here is derived from an EMBL/GenBank/DDBJ whole genome shotgun (WGS) entry which is preliminary data.</text>
</comment>
<sequence length="246" mass="27969">MNHSISVLFKREFQNYFNTPIGYVFAVVMLFLNLVFFFYGIFGSIPAFWEARIASVESFMKLLPFTFILLIPAVTMRLWAEERRSGTIELLRTMPFTELDLVLGKLFGAWAYVSLLILASLPLTISIWMMGRLDVGATFALYLGSILMGGAYVSLGMLVSSFTKEQIVAFVITFFFSLTFFLMNLYLIGQHLPPAVASFVSFFSLSFHFNSFSRGLIDLSDTIFFLSFMALMVALNVLRLRQEARV</sequence>
<feature type="transmembrane region" description="Helical" evidence="6">
    <location>
        <begin position="21"/>
        <end position="42"/>
    </location>
</feature>
<dbReference type="InterPro" id="IPR051449">
    <property type="entry name" value="ABC-2_transporter_component"/>
</dbReference>
<dbReference type="Pfam" id="PF12698">
    <property type="entry name" value="ABC2_membrane_3"/>
    <property type="match status" value="1"/>
</dbReference>
<dbReference type="PANTHER" id="PTHR30294:SF29">
    <property type="entry name" value="MULTIDRUG ABC TRANSPORTER PERMEASE YBHS-RELATED"/>
    <property type="match status" value="1"/>
</dbReference>
<feature type="transmembrane region" description="Helical" evidence="6">
    <location>
        <begin position="101"/>
        <end position="129"/>
    </location>
</feature>
<dbReference type="GO" id="GO:0140359">
    <property type="term" value="F:ABC-type transporter activity"/>
    <property type="evidence" value="ECO:0007669"/>
    <property type="project" value="InterPro"/>
</dbReference>
<keyword evidence="5 6" id="KW-0472">Membrane</keyword>
<keyword evidence="3 6" id="KW-0812">Transmembrane</keyword>
<evidence type="ECO:0000259" key="7">
    <source>
        <dbReference type="Pfam" id="PF12698"/>
    </source>
</evidence>
<feature type="transmembrane region" description="Helical" evidence="6">
    <location>
        <begin position="135"/>
        <end position="155"/>
    </location>
</feature>
<evidence type="ECO:0000256" key="5">
    <source>
        <dbReference type="ARBA" id="ARBA00023136"/>
    </source>
</evidence>
<comment type="subcellular location">
    <subcellularLocation>
        <location evidence="1">Cell membrane</location>
        <topology evidence="1">Multi-pass membrane protein</topology>
    </subcellularLocation>
</comment>